<keyword evidence="1" id="KW-0479">Metal-binding</keyword>
<dbReference type="InterPro" id="IPR023214">
    <property type="entry name" value="HAD_sf"/>
</dbReference>
<dbReference type="Pfam" id="PF13419">
    <property type="entry name" value="HAD_2"/>
    <property type="match status" value="1"/>
</dbReference>
<evidence type="ECO:0000256" key="2">
    <source>
        <dbReference type="ARBA" id="ARBA00022801"/>
    </source>
</evidence>
<keyword evidence="4" id="KW-0119">Carbohydrate metabolism</keyword>
<sequence>MSAFHDVDCVLFDLDGTLVDTAPDLGDAANQVRIELGLPPLPDAGYRPVASAGARGLLKVALDMAPDHPEYPVRRDALLAHYRANLTRRSRLFPGMNAFLVSLELAGKPWGVVTNKPAFLTDPLMAQLKLDTRAACCVSGDQVPHPKPAPDSLLLALRQVGVSAARTVYVGDDRRDIDAARAAGIRSIAAAWGYLGPEAPHTWGAYALVAAPSDLAALLS</sequence>
<dbReference type="InterPro" id="IPR023198">
    <property type="entry name" value="PGP-like_dom2"/>
</dbReference>
<evidence type="ECO:0000313" key="6">
    <source>
        <dbReference type="Proteomes" id="UP000199758"/>
    </source>
</evidence>
<protein>
    <submittedName>
        <fullName evidence="5">Phosphoglycolate phosphatase</fullName>
    </submittedName>
</protein>
<dbReference type="NCBIfam" id="TIGR01509">
    <property type="entry name" value="HAD-SF-IA-v3"/>
    <property type="match status" value="1"/>
</dbReference>
<dbReference type="Gene3D" id="1.10.150.240">
    <property type="entry name" value="Putative phosphatase, domain 2"/>
    <property type="match status" value="1"/>
</dbReference>
<dbReference type="Proteomes" id="UP000199758">
    <property type="component" value="Unassembled WGS sequence"/>
</dbReference>
<dbReference type="SUPFAM" id="SSF56784">
    <property type="entry name" value="HAD-like"/>
    <property type="match status" value="1"/>
</dbReference>
<dbReference type="OrthoDB" id="9776368at2"/>
<evidence type="ECO:0000256" key="1">
    <source>
        <dbReference type="ARBA" id="ARBA00022723"/>
    </source>
</evidence>
<dbReference type="InterPro" id="IPR036412">
    <property type="entry name" value="HAD-like_sf"/>
</dbReference>
<dbReference type="SFLD" id="SFLDS00003">
    <property type="entry name" value="Haloacid_Dehalogenase"/>
    <property type="match status" value="1"/>
</dbReference>
<dbReference type="InterPro" id="IPR041492">
    <property type="entry name" value="HAD_2"/>
</dbReference>
<organism evidence="5 6">
    <name type="scientific">Hydrocarboniphaga daqingensis</name>
    <dbReference type="NCBI Taxonomy" id="490188"/>
    <lineage>
        <taxon>Bacteria</taxon>
        <taxon>Pseudomonadati</taxon>
        <taxon>Pseudomonadota</taxon>
        <taxon>Gammaproteobacteria</taxon>
        <taxon>Nevskiales</taxon>
        <taxon>Nevskiaceae</taxon>
        <taxon>Hydrocarboniphaga</taxon>
    </lineage>
</organism>
<dbReference type="GO" id="GO:0006281">
    <property type="term" value="P:DNA repair"/>
    <property type="evidence" value="ECO:0007669"/>
    <property type="project" value="TreeGrafter"/>
</dbReference>
<keyword evidence="6" id="KW-1185">Reference proteome</keyword>
<dbReference type="STRING" id="490188.SAMN04488068_2370"/>
<keyword evidence="2" id="KW-0378">Hydrolase</keyword>
<dbReference type="GO" id="GO:0046872">
    <property type="term" value="F:metal ion binding"/>
    <property type="evidence" value="ECO:0007669"/>
    <property type="project" value="UniProtKB-KW"/>
</dbReference>
<dbReference type="EMBL" id="FQWZ01000005">
    <property type="protein sequence ID" value="SHH06435.1"/>
    <property type="molecule type" value="Genomic_DNA"/>
</dbReference>
<gene>
    <name evidence="5" type="ORF">SAMN04488068_2370</name>
</gene>
<dbReference type="GO" id="GO:0005829">
    <property type="term" value="C:cytosol"/>
    <property type="evidence" value="ECO:0007669"/>
    <property type="project" value="TreeGrafter"/>
</dbReference>
<dbReference type="GO" id="GO:0008967">
    <property type="term" value="F:phosphoglycolate phosphatase activity"/>
    <property type="evidence" value="ECO:0007669"/>
    <property type="project" value="TreeGrafter"/>
</dbReference>
<dbReference type="SFLD" id="SFLDG01129">
    <property type="entry name" value="C1.5:_HAD__Beta-PGM__Phosphata"/>
    <property type="match status" value="1"/>
</dbReference>
<evidence type="ECO:0000256" key="3">
    <source>
        <dbReference type="ARBA" id="ARBA00022842"/>
    </source>
</evidence>
<evidence type="ECO:0000256" key="4">
    <source>
        <dbReference type="ARBA" id="ARBA00023277"/>
    </source>
</evidence>
<dbReference type="InterPro" id="IPR006439">
    <property type="entry name" value="HAD-SF_hydro_IA"/>
</dbReference>
<dbReference type="InterPro" id="IPR050155">
    <property type="entry name" value="HAD-like_hydrolase_sf"/>
</dbReference>
<dbReference type="PANTHER" id="PTHR43434:SF23">
    <property type="entry name" value="PHOSPHOGLYCOLATE PHOSPHATASE"/>
    <property type="match status" value="1"/>
</dbReference>
<dbReference type="NCBIfam" id="TIGR01549">
    <property type="entry name" value="HAD-SF-IA-v1"/>
    <property type="match status" value="1"/>
</dbReference>
<accession>A0A1M5PX32</accession>
<proteinExistence type="predicted"/>
<dbReference type="PANTHER" id="PTHR43434">
    <property type="entry name" value="PHOSPHOGLYCOLATE PHOSPHATASE"/>
    <property type="match status" value="1"/>
</dbReference>
<evidence type="ECO:0000313" key="5">
    <source>
        <dbReference type="EMBL" id="SHH06435.1"/>
    </source>
</evidence>
<keyword evidence="3" id="KW-0460">Magnesium</keyword>
<reference evidence="5 6" key="1">
    <citation type="submission" date="2016-11" db="EMBL/GenBank/DDBJ databases">
        <authorList>
            <person name="Jaros S."/>
            <person name="Januszkiewicz K."/>
            <person name="Wedrychowicz H."/>
        </authorList>
    </citation>
    <scope>NUCLEOTIDE SEQUENCE [LARGE SCALE GENOMIC DNA]</scope>
    <source>
        <strain evidence="5 6">CGMCC 1.7049</strain>
    </source>
</reference>
<dbReference type="Gene3D" id="3.40.50.1000">
    <property type="entry name" value="HAD superfamily/HAD-like"/>
    <property type="match status" value="1"/>
</dbReference>
<dbReference type="RefSeq" id="WP_072897825.1">
    <property type="nucleotide sequence ID" value="NZ_FQWZ01000005.1"/>
</dbReference>
<dbReference type="AlphaFoldDB" id="A0A1M5PX32"/>
<name>A0A1M5PX32_9GAMM</name>